<dbReference type="EMBL" id="JAPFFI010000018">
    <property type="protein sequence ID" value="KAJ6349249.1"/>
    <property type="molecule type" value="Genomic_DNA"/>
</dbReference>
<proteinExistence type="predicted"/>
<accession>A0ABQ9ANW2</accession>
<name>A0ABQ9ANW2_9ROSI</name>
<gene>
    <name evidence="1" type="ORF">OIU77_006769</name>
</gene>
<sequence>MMMNLDPYGGLFDDEPKKILDIKQQLEDIDQPEDSLV</sequence>
<comment type="caution">
    <text evidence="1">The sequence shown here is derived from an EMBL/GenBank/DDBJ whole genome shotgun (WGS) entry which is preliminary data.</text>
</comment>
<evidence type="ECO:0000313" key="1">
    <source>
        <dbReference type="EMBL" id="KAJ6349249.1"/>
    </source>
</evidence>
<dbReference type="Proteomes" id="UP001141253">
    <property type="component" value="Chromosome 19"/>
</dbReference>
<organism evidence="1 2">
    <name type="scientific">Salix suchowensis</name>
    <dbReference type="NCBI Taxonomy" id="1278906"/>
    <lineage>
        <taxon>Eukaryota</taxon>
        <taxon>Viridiplantae</taxon>
        <taxon>Streptophyta</taxon>
        <taxon>Embryophyta</taxon>
        <taxon>Tracheophyta</taxon>
        <taxon>Spermatophyta</taxon>
        <taxon>Magnoliopsida</taxon>
        <taxon>eudicotyledons</taxon>
        <taxon>Gunneridae</taxon>
        <taxon>Pentapetalae</taxon>
        <taxon>rosids</taxon>
        <taxon>fabids</taxon>
        <taxon>Malpighiales</taxon>
        <taxon>Salicaceae</taxon>
        <taxon>Saliceae</taxon>
        <taxon>Salix</taxon>
    </lineage>
</organism>
<protein>
    <submittedName>
        <fullName evidence="1">Uncharacterized protein</fullName>
    </submittedName>
</protein>
<evidence type="ECO:0000313" key="2">
    <source>
        <dbReference type="Proteomes" id="UP001141253"/>
    </source>
</evidence>
<reference evidence="1" key="1">
    <citation type="submission" date="2022-10" db="EMBL/GenBank/DDBJ databases">
        <authorList>
            <person name="Hyden B.L."/>
            <person name="Feng K."/>
            <person name="Yates T."/>
            <person name="Jawdy S."/>
            <person name="Smart L.B."/>
            <person name="Muchero W."/>
        </authorList>
    </citation>
    <scope>NUCLEOTIDE SEQUENCE</scope>
    <source>
        <tissue evidence="1">Shoot tip</tissue>
    </source>
</reference>
<reference evidence="1" key="2">
    <citation type="journal article" date="2023" name="Int. J. Mol. Sci.">
        <title>De Novo Assembly and Annotation of 11 Diverse Shrub Willow (Salix) Genomes Reveals Novel Gene Organization in Sex-Linked Regions.</title>
        <authorList>
            <person name="Hyden B."/>
            <person name="Feng K."/>
            <person name="Yates T.B."/>
            <person name="Jawdy S."/>
            <person name="Cereghino C."/>
            <person name="Smart L.B."/>
            <person name="Muchero W."/>
        </authorList>
    </citation>
    <scope>NUCLEOTIDE SEQUENCE</scope>
    <source>
        <tissue evidence="1">Shoot tip</tissue>
    </source>
</reference>
<keyword evidence="2" id="KW-1185">Reference proteome</keyword>
<feature type="non-terminal residue" evidence="1">
    <location>
        <position position="37"/>
    </location>
</feature>